<reference evidence="1" key="1">
    <citation type="submission" date="2018-05" db="EMBL/GenBank/DDBJ databases">
        <authorList>
            <person name="Lanie J.A."/>
            <person name="Ng W.-L."/>
            <person name="Kazmierczak K.M."/>
            <person name="Andrzejewski T.M."/>
            <person name="Davidsen T.M."/>
            <person name="Wayne K.J."/>
            <person name="Tettelin H."/>
            <person name="Glass J.I."/>
            <person name="Rusch D."/>
            <person name="Podicherti R."/>
            <person name="Tsui H.-C.T."/>
            <person name="Winkler M.E."/>
        </authorList>
    </citation>
    <scope>NUCLEOTIDE SEQUENCE</scope>
</reference>
<feature type="non-terminal residue" evidence="1">
    <location>
        <position position="1"/>
    </location>
</feature>
<accession>A0A381UBY8</accession>
<sequence length="40" mass="4576">SWVSCTRVWGATSTSRRLYWRIWSSREGSAARRGPDSTTT</sequence>
<dbReference type="EMBL" id="UINC01006129">
    <property type="protein sequence ID" value="SVA25659.1"/>
    <property type="molecule type" value="Genomic_DNA"/>
</dbReference>
<protein>
    <submittedName>
        <fullName evidence="1">Uncharacterized protein</fullName>
    </submittedName>
</protein>
<name>A0A381UBY8_9ZZZZ</name>
<gene>
    <name evidence="1" type="ORF">METZ01_LOCUS78513</name>
</gene>
<proteinExistence type="predicted"/>
<organism evidence="1">
    <name type="scientific">marine metagenome</name>
    <dbReference type="NCBI Taxonomy" id="408172"/>
    <lineage>
        <taxon>unclassified sequences</taxon>
        <taxon>metagenomes</taxon>
        <taxon>ecological metagenomes</taxon>
    </lineage>
</organism>
<feature type="non-terminal residue" evidence="1">
    <location>
        <position position="40"/>
    </location>
</feature>
<dbReference type="AlphaFoldDB" id="A0A381UBY8"/>
<evidence type="ECO:0000313" key="1">
    <source>
        <dbReference type="EMBL" id="SVA25659.1"/>
    </source>
</evidence>